<dbReference type="SMART" id="SM00212">
    <property type="entry name" value="UBCc"/>
    <property type="match status" value="1"/>
</dbReference>
<feature type="region of interest" description="Disordered" evidence="5">
    <location>
        <begin position="1"/>
        <end position="67"/>
    </location>
</feature>
<dbReference type="InterPro" id="IPR000608">
    <property type="entry name" value="UBC"/>
</dbReference>
<dbReference type="Gene3D" id="3.10.110.10">
    <property type="entry name" value="Ubiquitin Conjugating Enzyme"/>
    <property type="match status" value="1"/>
</dbReference>
<dbReference type="PROSITE" id="PS00183">
    <property type="entry name" value="UBC_1"/>
    <property type="match status" value="1"/>
</dbReference>
<keyword evidence="1" id="KW-0808">Transferase</keyword>
<evidence type="ECO:0000256" key="5">
    <source>
        <dbReference type="SAM" id="MobiDB-lite"/>
    </source>
</evidence>
<dbReference type="PROSITE" id="PS50127">
    <property type="entry name" value="UBC_2"/>
    <property type="match status" value="1"/>
</dbReference>
<accession>A0A814X9C8</accession>
<evidence type="ECO:0000313" key="7">
    <source>
        <dbReference type="EMBL" id="CAF1211864.1"/>
    </source>
</evidence>
<dbReference type="InterPro" id="IPR016135">
    <property type="entry name" value="UBQ-conjugating_enzyme/RWD"/>
</dbReference>
<name>A0A814X9C8_9BILA</name>
<evidence type="ECO:0000256" key="1">
    <source>
        <dbReference type="ARBA" id="ARBA00022679"/>
    </source>
</evidence>
<evidence type="ECO:0000256" key="2">
    <source>
        <dbReference type="ARBA" id="ARBA00022786"/>
    </source>
</evidence>
<reference evidence="7" key="1">
    <citation type="submission" date="2021-02" db="EMBL/GenBank/DDBJ databases">
        <authorList>
            <person name="Nowell W R."/>
        </authorList>
    </citation>
    <scope>NUCLEOTIDE SEQUENCE</scope>
</reference>
<evidence type="ECO:0000259" key="6">
    <source>
        <dbReference type="PROSITE" id="PS50127"/>
    </source>
</evidence>
<keyword evidence="4" id="KW-0547">Nucleotide-binding</keyword>
<evidence type="ECO:0000313" key="8">
    <source>
        <dbReference type="Proteomes" id="UP000663860"/>
    </source>
</evidence>
<dbReference type="SUPFAM" id="SSF54495">
    <property type="entry name" value="UBC-like"/>
    <property type="match status" value="1"/>
</dbReference>
<feature type="domain" description="UBC core" evidence="6">
    <location>
        <begin position="11"/>
        <end position="168"/>
    </location>
</feature>
<dbReference type="GO" id="GO:0005524">
    <property type="term" value="F:ATP binding"/>
    <property type="evidence" value="ECO:0007669"/>
    <property type="project" value="UniProtKB-UniRule"/>
</dbReference>
<evidence type="ECO:0000256" key="3">
    <source>
        <dbReference type="PROSITE-ProRule" id="PRU10133"/>
    </source>
</evidence>
<comment type="similarity">
    <text evidence="4">Belongs to the ubiquitin-conjugating enzyme family.</text>
</comment>
<feature type="active site" description="Glycyl thioester intermediate" evidence="3">
    <location>
        <position position="106"/>
    </location>
</feature>
<comment type="caution">
    <text evidence="7">The sequence shown here is derived from an EMBL/GenBank/DDBJ whole genome shotgun (WGS) entry which is preliminary data.</text>
</comment>
<gene>
    <name evidence="7" type="ORF">IZO911_LOCUS29218</name>
</gene>
<keyword evidence="2 4" id="KW-0833">Ubl conjugation pathway</keyword>
<dbReference type="PANTHER" id="PTHR24068">
    <property type="entry name" value="UBIQUITIN-CONJUGATING ENZYME E2"/>
    <property type="match status" value="1"/>
</dbReference>
<dbReference type="Pfam" id="PF00179">
    <property type="entry name" value="UQ_con"/>
    <property type="match status" value="1"/>
</dbReference>
<protein>
    <recommendedName>
        <fullName evidence="6">UBC core domain-containing protein</fullName>
    </recommendedName>
</protein>
<proteinExistence type="inferred from homology"/>
<organism evidence="7 8">
    <name type="scientific">Adineta steineri</name>
    <dbReference type="NCBI Taxonomy" id="433720"/>
    <lineage>
        <taxon>Eukaryota</taxon>
        <taxon>Metazoa</taxon>
        <taxon>Spiralia</taxon>
        <taxon>Gnathifera</taxon>
        <taxon>Rotifera</taxon>
        <taxon>Eurotatoria</taxon>
        <taxon>Bdelloidea</taxon>
        <taxon>Adinetida</taxon>
        <taxon>Adinetidae</taxon>
        <taxon>Adineta</taxon>
    </lineage>
</organism>
<dbReference type="Proteomes" id="UP000663860">
    <property type="component" value="Unassembled WGS sequence"/>
</dbReference>
<dbReference type="EMBL" id="CAJNOE010000430">
    <property type="protein sequence ID" value="CAF1211864.1"/>
    <property type="molecule type" value="Genomic_DNA"/>
</dbReference>
<dbReference type="InterPro" id="IPR023313">
    <property type="entry name" value="UBQ-conjugating_AS"/>
</dbReference>
<keyword evidence="4" id="KW-0067">ATP-binding</keyword>
<dbReference type="AlphaFoldDB" id="A0A814X9C8"/>
<dbReference type="GO" id="GO:0016740">
    <property type="term" value="F:transferase activity"/>
    <property type="evidence" value="ECO:0007669"/>
    <property type="project" value="UniProtKB-KW"/>
</dbReference>
<sequence>MSSTSNEHSEVSDGKIATESAPAGMNSITNTVGMHRTDDALATPPETNVRRGSTCDKPGCPEDSPYEGGKFRLDIKIPRDFPLSPPKIRFKTKIYHPNINFTGDICINILQSQWNATWSIESLLSGIRSLLTDANSDDPYNARAALYYRENREKFDEIARWWTKKYATF</sequence>
<evidence type="ECO:0000256" key="4">
    <source>
        <dbReference type="RuleBase" id="RU362109"/>
    </source>
</evidence>